<evidence type="ECO:0000256" key="8">
    <source>
        <dbReference type="ARBA" id="ARBA00022692"/>
    </source>
</evidence>
<dbReference type="InterPro" id="IPR003856">
    <property type="entry name" value="LPS_length_determ_N"/>
</dbReference>
<dbReference type="InterPro" id="IPR027417">
    <property type="entry name" value="P-loop_NTPase"/>
</dbReference>
<sequence>MITKSGYPAETQNLGRLFARVRRRALGAAVIAMLLFAIAAVVIVNLKPRYQAEAMLQLGERNTRLLDANAAVAPRLDDTEAVLSEVQVLQSADMLSQVVRRLGLQNTEEFGDEGPGLLKPWLDRAIAYVEDLTGLTLPRGEAGPSDPVATATIALQRNIWVDAANRSRVIRVVATSRDPARAAAIANALVETYMQRSARLKEDTAARTLGVLRDRIALLQRQIEDSDRKSEAYRQKMQLFRAQAPGGGGNTDISLASQQLQVLTTNLSAATALREEAEAKVRAANAGKAPDVVGNRLIQELQDQETTLRARQADLASNHLANHPSMLAVNAQLREVRGKLSYETGRVLQSLRSELDVARARERTLADQVARVKVDVARYEEAALPLRAAEQQAETSRKLLADLTRRQQEIEALRGAQEADAQIVSTARPPLLPFFPRTHSLMMIAALGSIGAGVGISLAREMRNKGIWSGDEVRDVFGVNCLGLVPLVRTGRRFSPADYVVHKPNSAFAEAIRTVSVWLDVLHGSGTGRSVLVTSAVPGEGKTSLSMALARQIAHAGEKVVVVDLDFRRPRTHSIGGVELTPGVAGVLGGQARLDEALRQDQLSPAWLLPAGATSNPLALLRGPALKELIATLRLRFDLVLLDSPPTSVVADTRMVARAADAVVFVTRWGSTGRDLVAAELRSLEESGAQVIGVTLNHVNTREHARYGYSDSGIYLGAAKKYYIN</sequence>
<comment type="subcellular location">
    <subcellularLocation>
        <location evidence="1">Cell inner membrane</location>
        <topology evidence="1">Multi-pass membrane protein</topology>
    </subcellularLocation>
</comment>
<dbReference type="EC" id="2.7.10.2" evidence="4"/>
<evidence type="ECO:0000256" key="15">
    <source>
        <dbReference type="ARBA" id="ARBA00051245"/>
    </source>
</evidence>
<keyword evidence="16" id="KW-0175">Coiled coil</keyword>
<evidence type="ECO:0000313" key="20">
    <source>
        <dbReference type="EMBL" id="KAA5610955.1"/>
    </source>
</evidence>
<evidence type="ECO:0000256" key="4">
    <source>
        <dbReference type="ARBA" id="ARBA00011903"/>
    </source>
</evidence>
<keyword evidence="12 17" id="KW-1133">Transmembrane helix</keyword>
<feature type="transmembrane region" description="Helical" evidence="17">
    <location>
        <begin position="25"/>
        <end position="46"/>
    </location>
</feature>
<dbReference type="CDD" id="cd05387">
    <property type="entry name" value="BY-kinase"/>
    <property type="match status" value="1"/>
</dbReference>
<comment type="catalytic activity">
    <reaction evidence="15">
        <text>L-tyrosyl-[protein] + ATP = O-phospho-L-tyrosyl-[protein] + ADP + H(+)</text>
        <dbReference type="Rhea" id="RHEA:10596"/>
        <dbReference type="Rhea" id="RHEA-COMP:10136"/>
        <dbReference type="Rhea" id="RHEA-COMP:20101"/>
        <dbReference type="ChEBI" id="CHEBI:15378"/>
        <dbReference type="ChEBI" id="CHEBI:30616"/>
        <dbReference type="ChEBI" id="CHEBI:46858"/>
        <dbReference type="ChEBI" id="CHEBI:61978"/>
        <dbReference type="ChEBI" id="CHEBI:456216"/>
        <dbReference type="EC" id="2.7.10.2"/>
    </reaction>
</comment>
<keyword evidence="9" id="KW-0547">Nucleotide-binding</keyword>
<evidence type="ECO:0000256" key="13">
    <source>
        <dbReference type="ARBA" id="ARBA00023136"/>
    </source>
</evidence>
<evidence type="ECO:0000256" key="3">
    <source>
        <dbReference type="ARBA" id="ARBA00008883"/>
    </source>
</evidence>
<evidence type="ECO:0000256" key="12">
    <source>
        <dbReference type="ARBA" id="ARBA00022989"/>
    </source>
</evidence>
<evidence type="ECO:0000313" key="21">
    <source>
        <dbReference type="Proteomes" id="UP000325255"/>
    </source>
</evidence>
<dbReference type="InterPro" id="IPR050445">
    <property type="entry name" value="Bact_polysacc_biosynth/exp"/>
</dbReference>
<evidence type="ECO:0000256" key="16">
    <source>
        <dbReference type="SAM" id="Coils"/>
    </source>
</evidence>
<comment type="caution">
    <text evidence="20">The sequence shown here is derived from an EMBL/GenBank/DDBJ whole genome shotgun (WGS) entry which is preliminary data.</text>
</comment>
<dbReference type="InterPro" id="IPR025669">
    <property type="entry name" value="AAA_dom"/>
</dbReference>
<comment type="similarity">
    <text evidence="2">Belongs to the CpsD/CapB family.</text>
</comment>
<feature type="coiled-coil region" evidence="16">
    <location>
        <begin position="209"/>
        <end position="236"/>
    </location>
</feature>
<evidence type="ECO:0000256" key="1">
    <source>
        <dbReference type="ARBA" id="ARBA00004429"/>
    </source>
</evidence>
<keyword evidence="10 20" id="KW-0418">Kinase</keyword>
<dbReference type="OrthoDB" id="230260at2"/>
<evidence type="ECO:0000256" key="9">
    <source>
        <dbReference type="ARBA" id="ARBA00022741"/>
    </source>
</evidence>
<evidence type="ECO:0000256" key="5">
    <source>
        <dbReference type="ARBA" id="ARBA00022475"/>
    </source>
</evidence>
<keyword evidence="7 20" id="KW-0808">Transferase</keyword>
<keyword evidence="6" id="KW-0997">Cell inner membrane</keyword>
<dbReference type="GO" id="GO:0005886">
    <property type="term" value="C:plasma membrane"/>
    <property type="evidence" value="ECO:0007669"/>
    <property type="project" value="UniProtKB-SubCell"/>
</dbReference>
<dbReference type="NCBIfam" id="TIGR01007">
    <property type="entry name" value="eps_fam"/>
    <property type="match status" value="1"/>
</dbReference>
<feature type="domain" description="AAA" evidence="19">
    <location>
        <begin position="539"/>
        <end position="666"/>
    </location>
</feature>
<evidence type="ECO:0000256" key="10">
    <source>
        <dbReference type="ARBA" id="ARBA00022777"/>
    </source>
</evidence>
<feature type="coiled-coil region" evidence="16">
    <location>
        <begin position="348"/>
        <end position="406"/>
    </location>
</feature>
<evidence type="ECO:0000256" key="6">
    <source>
        <dbReference type="ARBA" id="ARBA00022519"/>
    </source>
</evidence>
<reference evidence="20 21" key="1">
    <citation type="submission" date="2019-09" db="EMBL/GenBank/DDBJ databases">
        <title>Genome sequence of Rhodovastum atsumiense, a diverse member of the Acetobacteraceae family of non-sulfur purple photosynthetic bacteria.</title>
        <authorList>
            <person name="Meyer T."/>
            <person name="Kyndt J."/>
        </authorList>
    </citation>
    <scope>NUCLEOTIDE SEQUENCE [LARGE SCALE GENOMIC DNA]</scope>
    <source>
        <strain evidence="20 21">DSM 21279</strain>
    </source>
</reference>
<name>A0A5M6IU46_9PROT</name>
<evidence type="ECO:0000256" key="11">
    <source>
        <dbReference type="ARBA" id="ARBA00022840"/>
    </source>
</evidence>
<dbReference type="Gene3D" id="3.40.50.300">
    <property type="entry name" value="P-loop containing nucleotide triphosphate hydrolases"/>
    <property type="match status" value="1"/>
</dbReference>
<evidence type="ECO:0000256" key="2">
    <source>
        <dbReference type="ARBA" id="ARBA00007316"/>
    </source>
</evidence>
<accession>A0A5M6IU46</accession>
<dbReference type="InterPro" id="IPR005702">
    <property type="entry name" value="Wzc-like_C"/>
</dbReference>
<evidence type="ECO:0000256" key="7">
    <source>
        <dbReference type="ARBA" id="ARBA00022679"/>
    </source>
</evidence>
<keyword evidence="13 17" id="KW-0472">Membrane</keyword>
<dbReference type="SUPFAM" id="SSF52540">
    <property type="entry name" value="P-loop containing nucleoside triphosphate hydrolases"/>
    <property type="match status" value="1"/>
</dbReference>
<keyword evidence="8 17" id="KW-0812">Transmembrane</keyword>
<protein>
    <recommendedName>
        <fullName evidence="4">non-specific protein-tyrosine kinase</fullName>
        <ecNumber evidence="4">2.7.10.2</ecNumber>
    </recommendedName>
</protein>
<dbReference type="GO" id="GO:0004715">
    <property type="term" value="F:non-membrane spanning protein tyrosine kinase activity"/>
    <property type="evidence" value="ECO:0007669"/>
    <property type="project" value="UniProtKB-EC"/>
</dbReference>
<dbReference type="PANTHER" id="PTHR32309:SF13">
    <property type="entry name" value="FERRIC ENTEROBACTIN TRANSPORT PROTEIN FEPE"/>
    <property type="match status" value="1"/>
</dbReference>
<dbReference type="Proteomes" id="UP000325255">
    <property type="component" value="Unassembled WGS sequence"/>
</dbReference>
<keyword evidence="5" id="KW-1003">Cell membrane</keyword>
<keyword evidence="21" id="KW-1185">Reference proteome</keyword>
<organism evidence="20 21">
    <name type="scientific">Rhodovastum atsumiense</name>
    <dbReference type="NCBI Taxonomy" id="504468"/>
    <lineage>
        <taxon>Bacteria</taxon>
        <taxon>Pseudomonadati</taxon>
        <taxon>Pseudomonadota</taxon>
        <taxon>Alphaproteobacteria</taxon>
        <taxon>Acetobacterales</taxon>
        <taxon>Acetobacteraceae</taxon>
        <taxon>Rhodovastum</taxon>
    </lineage>
</organism>
<evidence type="ECO:0000256" key="14">
    <source>
        <dbReference type="ARBA" id="ARBA00023137"/>
    </source>
</evidence>
<evidence type="ECO:0000259" key="18">
    <source>
        <dbReference type="Pfam" id="PF02706"/>
    </source>
</evidence>
<dbReference type="GO" id="GO:0005524">
    <property type="term" value="F:ATP binding"/>
    <property type="evidence" value="ECO:0007669"/>
    <property type="project" value="UniProtKB-KW"/>
</dbReference>
<dbReference type="AlphaFoldDB" id="A0A5M6IU46"/>
<dbReference type="RefSeq" id="WP_150042057.1">
    <property type="nucleotide sequence ID" value="NZ_OW485601.1"/>
</dbReference>
<gene>
    <name evidence="20" type="ORF">F1189_17115</name>
</gene>
<dbReference type="PANTHER" id="PTHR32309">
    <property type="entry name" value="TYROSINE-PROTEIN KINASE"/>
    <property type="match status" value="1"/>
</dbReference>
<keyword evidence="14" id="KW-0829">Tyrosine-protein kinase</keyword>
<evidence type="ECO:0000259" key="19">
    <source>
        <dbReference type="Pfam" id="PF13614"/>
    </source>
</evidence>
<dbReference type="Pfam" id="PF13614">
    <property type="entry name" value="AAA_31"/>
    <property type="match status" value="1"/>
</dbReference>
<dbReference type="Pfam" id="PF02706">
    <property type="entry name" value="Wzz"/>
    <property type="match status" value="1"/>
</dbReference>
<feature type="domain" description="Polysaccharide chain length determinant N-terminal" evidence="18">
    <location>
        <begin position="13"/>
        <end position="101"/>
    </location>
</feature>
<comment type="similarity">
    <text evidence="3">Belongs to the etk/wzc family.</text>
</comment>
<evidence type="ECO:0000256" key="17">
    <source>
        <dbReference type="SAM" id="Phobius"/>
    </source>
</evidence>
<dbReference type="EMBL" id="VWPK01000026">
    <property type="protein sequence ID" value="KAA5610955.1"/>
    <property type="molecule type" value="Genomic_DNA"/>
</dbReference>
<proteinExistence type="inferred from homology"/>
<keyword evidence="11" id="KW-0067">ATP-binding</keyword>